<dbReference type="Pfam" id="PF00583">
    <property type="entry name" value="Acetyltransf_1"/>
    <property type="match status" value="1"/>
</dbReference>
<gene>
    <name evidence="2" type="ORF">RESH_03843</name>
</gene>
<name>M5S255_9BACT</name>
<comment type="caution">
    <text evidence="2">The sequence shown here is derived from an EMBL/GenBank/DDBJ whole genome shotgun (WGS) entry which is preliminary data.</text>
</comment>
<dbReference type="PROSITE" id="PS51186">
    <property type="entry name" value="GNAT"/>
    <property type="match status" value="1"/>
</dbReference>
<evidence type="ECO:0000313" key="3">
    <source>
        <dbReference type="Proteomes" id="UP000011996"/>
    </source>
</evidence>
<dbReference type="AlphaFoldDB" id="M5S255"/>
<dbReference type="STRING" id="1263868.RESH_03843"/>
<organism evidence="2 3">
    <name type="scientific">Rhodopirellula europaea SH398</name>
    <dbReference type="NCBI Taxonomy" id="1263868"/>
    <lineage>
        <taxon>Bacteria</taxon>
        <taxon>Pseudomonadati</taxon>
        <taxon>Planctomycetota</taxon>
        <taxon>Planctomycetia</taxon>
        <taxon>Pirellulales</taxon>
        <taxon>Pirellulaceae</taxon>
        <taxon>Rhodopirellula</taxon>
    </lineage>
</organism>
<accession>M5S255</accession>
<dbReference type="Proteomes" id="UP000011996">
    <property type="component" value="Unassembled WGS sequence"/>
</dbReference>
<evidence type="ECO:0000313" key="2">
    <source>
        <dbReference type="EMBL" id="EMI25630.1"/>
    </source>
</evidence>
<dbReference type="OrthoDB" id="9797178at2"/>
<reference evidence="2 3" key="1">
    <citation type="journal article" date="2013" name="Mar. Genomics">
        <title>Expression of sulfatases in Rhodopirellula baltica and the diversity of sulfatases in the genus Rhodopirellula.</title>
        <authorList>
            <person name="Wegner C.E."/>
            <person name="Richter-Heitmann T."/>
            <person name="Klindworth A."/>
            <person name="Klockow C."/>
            <person name="Richter M."/>
            <person name="Achstetter T."/>
            <person name="Glockner F.O."/>
            <person name="Harder J."/>
        </authorList>
    </citation>
    <scope>NUCLEOTIDE SEQUENCE [LARGE SCALE GENOMIC DNA]</scope>
    <source>
        <strain evidence="2 3">SH398</strain>
    </source>
</reference>
<dbReference type="InterPro" id="IPR016181">
    <property type="entry name" value="Acyl_CoA_acyltransferase"/>
</dbReference>
<dbReference type="GO" id="GO:0016747">
    <property type="term" value="F:acyltransferase activity, transferring groups other than amino-acyl groups"/>
    <property type="evidence" value="ECO:0007669"/>
    <property type="project" value="InterPro"/>
</dbReference>
<dbReference type="SUPFAM" id="SSF55729">
    <property type="entry name" value="Acyl-CoA N-acyltransferases (Nat)"/>
    <property type="match status" value="1"/>
</dbReference>
<dbReference type="PATRIC" id="fig|1263868.3.peg.4143"/>
<evidence type="ECO:0000259" key="1">
    <source>
        <dbReference type="PROSITE" id="PS51186"/>
    </source>
</evidence>
<protein>
    <submittedName>
        <fullName evidence="2">GCN5-related N-acetyltransferase</fullName>
    </submittedName>
</protein>
<proteinExistence type="predicted"/>
<dbReference type="RefSeq" id="WP_008668707.1">
    <property type="nucleotide sequence ID" value="NZ_ANOF01000123.1"/>
</dbReference>
<sequence>MITISAEQPCHHASVRQLTASAFEASEFGHHGEAEMIEALRGNSERVISLVALRDHRVIGHAIAAPVVVRSGESETRGLAIGPMAVMPSFQRQGVGSQLVLAIIERAEASGESFLAVAGHPEFYTRFGFRPSLDFGVQHCFEGMPDDVFFLQSLQKTFPDHFADGRLVYSSVFGRQDRFA</sequence>
<feature type="domain" description="N-acetyltransferase" evidence="1">
    <location>
        <begin position="2"/>
        <end position="147"/>
    </location>
</feature>
<dbReference type="CDD" id="cd04301">
    <property type="entry name" value="NAT_SF"/>
    <property type="match status" value="1"/>
</dbReference>
<dbReference type="InterPro" id="IPR000182">
    <property type="entry name" value="GNAT_dom"/>
</dbReference>
<keyword evidence="2" id="KW-0808">Transferase</keyword>
<dbReference type="Gene3D" id="3.40.630.30">
    <property type="match status" value="1"/>
</dbReference>
<dbReference type="EMBL" id="ANOF01000123">
    <property type="protein sequence ID" value="EMI25630.1"/>
    <property type="molecule type" value="Genomic_DNA"/>
</dbReference>